<dbReference type="RefSeq" id="WP_216310443.1">
    <property type="nucleotide sequence ID" value="NZ_JAEEFW010000002.1"/>
</dbReference>
<gene>
    <name evidence="1" type="ORF">I8747_07755</name>
</gene>
<dbReference type="EMBL" id="JAEEFW010000002">
    <property type="protein sequence ID" value="MBU4632706.1"/>
    <property type="molecule type" value="Genomic_DNA"/>
</dbReference>
<sequence length="130" mass="15015">MDERLRLLCAQLAKMDSAQAADWLIGKYPIDSIDYGEAILLIPQRTWKRSDQRRLAQYYFAKLPFSGARGYESFASVMSIKLIIECVRAFLPMEESRVGLLLYYLVSALERAAKNDTDRKLIREFVSEVQ</sequence>
<protein>
    <submittedName>
        <fullName evidence="1">Uncharacterized protein</fullName>
    </submittedName>
</protein>
<accession>A0AAJ1E7P8</accession>
<evidence type="ECO:0000313" key="2">
    <source>
        <dbReference type="Proteomes" id="UP000787568"/>
    </source>
</evidence>
<name>A0AAJ1E7P8_9PSED</name>
<dbReference type="AlphaFoldDB" id="A0AAJ1E7P8"/>
<evidence type="ECO:0000313" key="1">
    <source>
        <dbReference type="EMBL" id="MBU4632706.1"/>
    </source>
</evidence>
<dbReference type="Proteomes" id="UP000787568">
    <property type="component" value="Unassembled WGS sequence"/>
</dbReference>
<reference evidence="1" key="1">
    <citation type="submission" date="2020-12" db="EMBL/GenBank/DDBJ databases">
        <title>Generalized mutagenesis with transposon Tn5. A laboratory procedure for the identification of genes responsible for a bacterial phenotype and its regulation, illustrated with phenazine production in Pseudomonas chlororaphis.</title>
        <authorList>
            <person name="Muzio F."/>
            <person name="Sobrero P."/>
            <person name="Agaras B."/>
            <person name="Valverde C."/>
        </authorList>
    </citation>
    <scope>NUCLEOTIDE SEQUENCE</scope>
    <source>
        <strain evidence="1">SMMP3</strain>
    </source>
</reference>
<comment type="caution">
    <text evidence="1">The sequence shown here is derived from an EMBL/GenBank/DDBJ whole genome shotgun (WGS) entry which is preliminary data.</text>
</comment>
<proteinExistence type="predicted"/>
<organism evidence="1 2">
    <name type="scientific">Pseudomonas chlororaphis subsp. aurantiaca</name>
    <dbReference type="NCBI Taxonomy" id="86192"/>
    <lineage>
        <taxon>Bacteria</taxon>
        <taxon>Pseudomonadati</taxon>
        <taxon>Pseudomonadota</taxon>
        <taxon>Gammaproteobacteria</taxon>
        <taxon>Pseudomonadales</taxon>
        <taxon>Pseudomonadaceae</taxon>
        <taxon>Pseudomonas</taxon>
    </lineage>
</organism>